<evidence type="ECO:0000313" key="2">
    <source>
        <dbReference type="EMBL" id="KAH9518218.1"/>
    </source>
</evidence>
<proteinExistence type="predicted"/>
<name>A0A922L4Q3_DERFA</name>
<feature type="region of interest" description="Disordered" evidence="1">
    <location>
        <begin position="38"/>
        <end position="57"/>
    </location>
</feature>
<dbReference type="Proteomes" id="UP000790347">
    <property type="component" value="Unassembled WGS sequence"/>
</dbReference>
<dbReference type="EMBL" id="ASGP02000003">
    <property type="protein sequence ID" value="KAH9518218.1"/>
    <property type="molecule type" value="Genomic_DNA"/>
</dbReference>
<protein>
    <submittedName>
        <fullName evidence="2">Uncharacterized protein</fullName>
    </submittedName>
</protein>
<sequence length="84" mass="10329">MKRKVQLTFIRTDRLTDRPTDTYREYQYFGYLAMKKNEDKKKKKKLNDEDEDEDKSNWAFNNPHMAMFWFIRSILIKLKISTKS</sequence>
<evidence type="ECO:0000313" key="3">
    <source>
        <dbReference type="Proteomes" id="UP000790347"/>
    </source>
</evidence>
<keyword evidence="3" id="KW-1185">Reference proteome</keyword>
<reference evidence="2" key="1">
    <citation type="submission" date="2013-05" db="EMBL/GenBank/DDBJ databases">
        <authorList>
            <person name="Yim A.K.Y."/>
            <person name="Chan T.F."/>
            <person name="Ji K.M."/>
            <person name="Liu X.Y."/>
            <person name="Zhou J.W."/>
            <person name="Li R.Q."/>
            <person name="Yang K.Y."/>
            <person name="Li J."/>
            <person name="Li M."/>
            <person name="Law P.T.W."/>
            <person name="Wu Y.L."/>
            <person name="Cai Z.L."/>
            <person name="Qin H."/>
            <person name="Bao Y."/>
            <person name="Leung R.K.K."/>
            <person name="Ng P.K.S."/>
            <person name="Zou J."/>
            <person name="Zhong X.J."/>
            <person name="Ran P.X."/>
            <person name="Zhong N.S."/>
            <person name="Liu Z.G."/>
            <person name="Tsui S.K.W."/>
        </authorList>
    </citation>
    <scope>NUCLEOTIDE SEQUENCE</scope>
    <source>
        <strain evidence="2">Derf</strain>
        <tissue evidence="2">Whole organism</tissue>
    </source>
</reference>
<dbReference type="AlphaFoldDB" id="A0A922L4Q3"/>
<organism evidence="2 3">
    <name type="scientific">Dermatophagoides farinae</name>
    <name type="common">American house dust mite</name>
    <dbReference type="NCBI Taxonomy" id="6954"/>
    <lineage>
        <taxon>Eukaryota</taxon>
        <taxon>Metazoa</taxon>
        <taxon>Ecdysozoa</taxon>
        <taxon>Arthropoda</taxon>
        <taxon>Chelicerata</taxon>
        <taxon>Arachnida</taxon>
        <taxon>Acari</taxon>
        <taxon>Acariformes</taxon>
        <taxon>Sarcoptiformes</taxon>
        <taxon>Astigmata</taxon>
        <taxon>Psoroptidia</taxon>
        <taxon>Analgoidea</taxon>
        <taxon>Pyroglyphidae</taxon>
        <taxon>Dermatophagoidinae</taxon>
        <taxon>Dermatophagoides</taxon>
    </lineage>
</organism>
<reference evidence="2" key="2">
    <citation type="journal article" date="2022" name="Res Sq">
        <title>Comparative Genomics Reveals Insights into the Divergent Evolution of Astigmatic Mites and Household Pest Adaptations.</title>
        <authorList>
            <person name="Xiong Q."/>
            <person name="Wan A.T.-Y."/>
            <person name="Liu X.-Y."/>
            <person name="Fung C.S.-H."/>
            <person name="Xiao X."/>
            <person name="Malainual N."/>
            <person name="Hou J."/>
            <person name="Wang L."/>
            <person name="Wang M."/>
            <person name="Yang K."/>
            <person name="Cui Y."/>
            <person name="Leung E."/>
            <person name="Nong W."/>
            <person name="Shin S.-K."/>
            <person name="Au S."/>
            <person name="Jeong K.Y."/>
            <person name="Chew F.T."/>
            <person name="Hui J."/>
            <person name="Leung T.F."/>
            <person name="Tungtrongchitr A."/>
            <person name="Zhong N."/>
            <person name="Liu Z."/>
            <person name="Tsui S."/>
        </authorList>
    </citation>
    <scope>NUCLEOTIDE SEQUENCE</scope>
    <source>
        <strain evidence="2">Derf</strain>
        <tissue evidence="2">Whole organism</tissue>
    </source>
</reference>
<comment type="caution">
    <text evidence="2">The sequence shown here is derived from an EMBL/GenBank/DDBJ whole genome shotgun (WGS) entry which is preliminary data.</text>
</comment>
<gene>
    <name evidence="2" type="ORF">DERF_008809</name>
</gene>
<accession>A0A922L4Q3</accession>
<evidence type="ECO:0000256" key="1">
    <source>
        <dbReference type="SAM" id="MobiDB-lite"/>
    </source>
</evidence>